<dbReference type="Gene3D" id="3.40.50.2300">
    <property type="match status" value="2"/>
</dbReference>
<evidence type="ECO:0000259" key="4">
    <source>
        <dbReference type="PROSITE" id="PS50932"/>
    </source>
</evidence>
<evidence type="ECO:0000256" key="2">
    <source>
        <dbReference type="ARBA" id="ARBA00023125"/>
    </source>
</evidence>
<dbReference type="SUPFAM" id="SSF47413">
    <property type="entry name" value="lambda repressor-like DNA-binding domains"/>
    <property type="match status" value="1"/>
</dbReference>
<proteinExistence type="predicted"/>
<protein>
    <submittedName>
        <fullName evidence="6">LacI family DNA-binding transcriptional regulator</fullName>
    </submittedName>
</protein>
<dbReference type="Pfam" id="PF00532">
    <property type="entry name" value="Peripla_BP_1"/>
    <property type="match status" value="1"/>
</dbReference>
<dbReference type="InterPro" id="IPR010982">
    <property type="entry name" value="Lambda_DNA-bd_dom_sf"/>
</dbReference>
<dbReference type="CDD" id="cd01392">
    <property type="entry name" value="HTH_LacI"/>
    <property type="match status" value="1"/>
</dbReference>
<reference evidence="6" key="1">
    <citation type="submission" date="2020-08" db="EMBL/GenBank/DDBJ databases">
        <title>Genome public.</title>
        <authorList>
            <person name="Liu C."/>
            <person name="Sun Q."/>
        </authorList>
    </citation>
    <scope>NUCLEOTIDE SEQUENCE</scope>
    <source>
        <strain evidence="6">NSJ-64</strain>
    </source>
</reference>
<keyword evidence="7" id="KW-1185">Reference proteome</keyword>
<evidence type="ECO:0000313" key="6">
    <source>
        <dbReference type="EMBL" id="MBC8584125.1"/>
    </source>
</evidence>
<dbReference type="SUPFAM" id="SSF53822">
    <property type="entry name" value="Periplasmic binding protein-like I"/>
    <property type="match status" value="1"/>
</dbReference>
<keyword evidence="3" id="KW-0804">Transcription</keyword>
<dbReference type="CDD" id="cd06267">
    <property type="entry name" value="PBP1_LacI_sugar_binding-like"/>
    <property type="match status" value="1"/>
</dbReference>
<keyword evidence="1" id="KW-0805">Transcription regulation</keyword>
<evidence type="ECO:0000256" key="3">
    <source>
        <dbReference type="ARBA" id="ARBA00023163"/>
    </source>
</evidence>
<dbReference type="Proteomes" id="UP000623678">
    <property type="component" value="Unassembled WGS sequence"/>
</dbReference>
<dbReference type="EMBL" id="JACRTD010000001">
    <property type="protein sequence ID" value="MBC8584125.1"/>
    <property type="molecule type" value="Genomic_DNA"/>
</dbReference>
<organism evidence="6 7">
    <name type="scientific">Youxingia wuxianensis</name>
    <dbReference type="NCBI Taxonomy" id="2763678"/>
    <lineage>
        <taxon>Bacteria</taxon>
        <taxon>Bacillati</taxon>
        <taxon>Bacillota</taxon>
        <taxon>Clostridia</taxon>
        <taxon>Eubacteriales</taxon>
        <taxon>Oscillospiraceae</taxon>
        <taxon>Youxingia</taxon>
    </lineage>
</organism>
<dbReference type="PANTHER" id="PTHR30146:SF109">
    <property type="entry name" value="HTH-TYPE TRANSCRIPTIONAL REGULATOR GALS"/>
    <property type="match status" value="1"/>
</dbReference>
<dbReference type="PROSITE" id="PS50932">
    <property type="entry name" value="HTH_LACI_2"/>
    <property type="match status" value="1"/>
</dbReference>
<evidence type="ECO:0000256" key="1">
    <source>
        <dbReference type="ARBA" id="ARBA00023015"/>
    </source>
</evidence>
<accession>A0A926EPV2</accession>
<dbReference type="SMART" id="SM00354">
    <property type="entry name" value="HTH_LACI"/>
    <property type="match status" value="1"/>
</dbReference>
<dbReference type="RefSeq" id="WP_262393977.1">
    <property type="nucleotide sequence ID" value="NZ_JACRTD010000001.1"/>
</dbReference>
<dbReference type="PANTHER" id="PTHR30146">
    <property type="entry name" value="LACI-RELATED TRANSCRIPTIONAL REPRESSOR"/>
    <property type="match status" value="1"/>
</dbReference>
<feature type="domain" description="HTH lacI-type" evidence="4">
    <location>
        <begin position="1"/>
        <end position="55"/>
    </location>
</feature>
<evidence type="ECO:0000313" key="7">
    <source>
        <dbReference type="Proteomes" id="UP000623678"/>
    </source>
</evidence>
<dbReference type="GO" id="GO:0003700">
    <property type="term" value="F:DNA-binding transcription factor activity"/>
    <property type="evidence" value="ECO:0007669"/>
    <property type="project" value="TreeGrafter"/>
</dbReference>
<dbReference type="GO" id="GO:0000976">
    <property type="term" value="F:transcription cis-regulatory region binding"/>
    <property type="evidence" value="ECO:0007669"/>
    <property type="project" value="TreeGrafter"/>
</dbReference>
<sequence length="331" mass="36589">MNIYDIAKKAGVSTATVSRVINGNTNVSEKSRKKILDVIEQEGYIPNVFARGLSLNTIKTVGILCPVISDINHALPVSFLERLLRQNGFDTLLTCSGSNEEDKTKYLELLLNKRVDAIFVIGSTEKELSENEHFVAAAKHIPIVIVNGFVPVDNVYCVLCDEETATCEMVQTLYRQGYEKILYIYDTATYSGYQKLQGYYKGVGLCGIEADPELILKVEDLYDSMDMVKASVNDLICSKVNFSAVLAADDLLAIGALKALRIHKMEAMPIIGFNNSMHGRTSNPELTTIDNMIEVQCNAAVNLLMDVLSGKSATSKMMISAKVIQRETFKF</sequence>
<dbReference type="Pfam" id="PF00356">
    <property type="entry name" value="LacI"/>
    <property type="match status" value="1"/>
</dbReference>
<feature type="domain" description="HTH cro/C1-type" evidence="5">
    <location>
        <begin position="1"/>
        <end position="45"/>
    </location>
</feature>
<dbReference type="PROSITE" id="PS50943">
    <property type="entry name" value="HTH_CROC1"/>
    <property type="match status" value="1"/>
</dbReference>
<dbReference type="Gene3D" id="1.10.260.40">
    <property type="entry name" value="lambda repressor-like DNA-binding domains"/>
    <property type="match status" value="1"/>
</dbReference>
<dbReference type="AlphaFoldDB" id="A0A926EPV2"/>
<dbReference type="InterPro" id="IPR000843">
    <property type="entry name" value="HTH_LacI"/>
</dbReference>
<dbReference type="InterPro" id="IPR001761">
    <property type="entry name" value="Peripla_BP/Lac1_sug-bd_dom"/>
</dbReference>
<comment type="caution">
    <text evidence="6">The sequence shown here is derived from an EMBL/GenBank/DDBJ whole genome shotgun (WGS) entry which is preliminary data.</text>
</comment>
<name>A0A926EPV2_9FIRM</name>
<dbReference type="InterPro" id="IPR001387">
    <property type="entry name" value="Cro/C1-type_HTH"/>
</dbReference>
<gene>
    <name evidence="6" type="ORF">H8705_00815</name>
</gene>
<dbReference type="PRINTS" id="PR00036">
    <property type="entry name" value="HTHLACI"/>
</dbReference>
<dbReference type="PROSITE" id="PS00356">
    <property type="entry name" value="HTH_LACI_1"/>
    <property type="match status" value="1"/>
</dbReference>
<dbReference type="InterPro" id="IPR028082">
    <property type="entry name" value="Peripla_BP_I"/>
</dbReference>
<keyword evidence="2 6" id="KW-0238">DNA-binding</keyword>
<evidence type="ECO:0000259" key="5">
    <source>
        <dbReference type="PROSITE" id="PS50943"/>
    </source>
</evidence>